<dbReference type="InterPro" id="IPR043502">
    <property type="entry name" value="DNA/RNA_pol_sf"/>
</dbReference>
<name>A0ABQ8LY68_LABRO</name>
<proteinExistence type="predicted"/>
<reference evidence="2 3" key="1">
    <citation type="submission" date="2022-01" db="EMBL/GenBank/DDBJ databases">
        <title>A high-quality chromosome-level genome assembly of rohu carp, Labeo rohita.</title>
        <authorList>
            <person name="Arick M.A. II"/>
            <person name="Hsu C.-Y."/>
            <person name="Magbanua Z."/>
            <person name="Pechanova O."/>
            <person name="Grover C."/>
            <person name="Miller E."/>
            <person name="Thrash A."/>
            <person name="Ezzel L."/>
            <person name="Alam S."/>
            <person name="Benzie J."/>
            <person name="Hamilton M."/>
            <person name="Karsi A."/>
            <person name="Lawrence M.L."/>
            <person name="Peterson D.G."/>
        </authorList>
    </citation>
    <scope>NUCLEOTIDE SEQUENCE [LARGE SCALE GENOMIC DNA]</scope>
    <source>
        <strain evidence="3">BAU-BD-2019</strain>
        <tissue evidence="2">Blood</tissue>
    </source>
</reference>
<dbReference type="SUPFAM" id="SSF56672">
    <property type="entry name" value="DNA/RNA polymerases"/>
    <property type="match status" value="1"/>
</dbReference>
<evidence type="ECO:0000256" key="1">
    <source>
        <dbReference type="SAM" id="MobiDB-lite"/>
    </source>
</evidence>
<dbReference type="InterPro" id="IPR043128">
    <property type="entry name" value="Rev_trsase/Diguanyl_cyclase"/>
</dbReference>
<accession>A0ABQ8LY68</accession>
<dbReference type="InterPro" id="IPR051320">
    <property type="entry name" value="Viral_Replic_Matur_Polypro"/>
</dbReference>
<dbReference type="EMBL" id="JACTAM010000016">
    <property type="protein sequence ID" value="KAI2655580.1"/>
    <property type="molecule type" value="Genomic_DNA"/>
</dbReference>
<dbReference type="PANTHER" id="PTHR33064:SF37">
    <property type="entry name" value="RIBONUCLEASE H"/>
    <property type="match status" value="1"/>
</dbReference>
<feature type="compositionally biased region" description="Basic and acidic residues" evidence="1">
    <location>
        <begin position="392"/>
        <end position="422"/>
    </location>
</feature>
<evidence type="ECO:0000313" key="3">
    <source>
        <dbReference type="Proteomes" id="UP000830375"/>
    </source>
</evidence>
<sequence>MPSISADPVDLLLESFNSKVKNVIDDIAPVKVSKTTGRQKSCWRKSTAVQSMKRQCRKAERMWRKTKLEIHYSIYKDILHSFNVELATARQKFFSNLINSNLINTRTLFATVERLTTPPSQIPSEMLSDSKCNDFASFFSEKIINIRKVISTSSSYAEVKIHHLVWIQTGSRAIASGVKGDDDIGPPTISTNCPRWNPCGSVVGHGCTATVINEEWRKENIPHRTVRPLHELLESSTLVGLAVNQTVIPFLGWIEAEFSFGQDSNAISPFLTAKLVLKLIQSKDSGSEAGIVQTGRAQINLAANQVRTALAKINTGSHFKGHSLHLVPNKEPSLPEGVTAEEGLVTVPTHRFAVVPVPIANTNNYAVTLDRRVVLGQLQVIKSALSVATEPANRDNSTDRRDPDNIHNRKKEETMNKGDSVKQKPNQWDPPVSLDHLSGTQKEILLVFSIGPGKSTPPGVGKESRPLTAFVTLGGLYHWVRVPFGLSSAPARYQQHGVKLSPRKCEIFKRKVRFLGRLVSEDGCTMDPAEVAPMQALKDQIPATVGDLRKLLGFISYYRAYIPDFSRLAKPLYQLLSSPPEEASPVEKRVRGKEGLGAVLYQKQNSKLVREGGPRASCKTEGEAVPVPEKDGTPPFQCCTRSKAAFLTGVCAGQGCTGFAGRNLFSPCKTGNRSCSPKKDGRFHPILDLRLLNQNGNSIQPGDWFIWMDLKDLQMLAPCINTRMFKQGVSMGRVVSKKNRHYGCLIGGLGSPLRQQTGLWRVDNIDTSWSGLLSGEISYLRQKALCGTPGRSYGTCMFVRSAQRADAKHISASLGYNCISESYQTSVQSEMESFLIMMNYKR</sequence>
<dbReference type="Proteomes" id="UP000830375">
    <property type="component" value="Unassembled WGS sequence"/>
</dbReference>
<organism evidence="2 3">
    <name type="scientific">Labeo rohita</name>
    <name type="common">Indian major carp</name>
    <name type="synonym">Cyprinus rohita</name>
    <dbReference type="NCBI Taxonomy" id="84645"/>
    <lineage>
        <taxon>Eukaryota</taxon>
        <taxon>Metazoa</taxon>
        <taxon>Chordata</taxon>
        <taxon>Craniata</taxon>
        <taxon>Vertebrata</taxon>
        <taxon>Euteleostomi</taxon>
        <taxon>Actinopterygii</taxon>
        <taxon>Neopterygii</taxon>
        <taxon>Teleostei</taxon>
        <taxon>Ostariophysi</taxon>
        <taxon>Cypriniformes</taxon>
        <taxon>Cyprinidae</taxon>
        <taxon>Labeoninae</taxon>
        <taxon>Labeonini</taxon>
        <taxon>Labeo</taxon>
    </lineage>
</organism>
<evidence type="ECO:0000313" key="2">
    <source>
        <dbReference type="EMBL" id="KAI2655580.1"/>
    </source>
</evidence>
<comment type="caution">
    <text evidence="2">The sequence shown here is derived from an EMBL/GenBank/DDBJ whole genome shotgun (WGS) entry which is preliminary data.</text>
</comment>
<protein>
    <submittedName>
        <fullName evidence="2">Retrovirus-related Pol polyprotein</fullName>
    </submittedName>
</protein>
<feature type="region of interest" description="Disordered" evidence="1">
    <location>
        <begin position="388"/>
        <end position="427"/>
    </location>
</feature>
<gene>
    <name evidence="2" type="ORF">H4Q32_017999</name>
</gene>
<dbReference type="Gene3D" id="3.30.70.270">
    <property type="match status" value="1"/>
</dbReference>
<dbReference type="PANTHER" id="PTHR33064">
    <property type="entry name" value="POL PROTEIN"/>
    <property type="match status" value="1"/>
</dbReference>
<keyword evidence="3" id="KW-1185">Reference proteome</keyword>